<reference evidence="2" key="1">
    <citation type="journal article" date="2021" name="IMA Fungus">
        <title>Genomic characterization of three marine fungi, including Emericellopsis atlantica sp. nov. with signatures of a generalist lifestyle and marine biomass degradation.</title>
        <authorList>
            <person name="Hagestad O.C."/>
            <person name="Hou L."/>
            <person name="Andersen J.H."/>
            <person name="Hansen E.H."/>
            <person name="Altermark B."/>
            <person name="Li C."/>
            <person name="Kuhnert E."/>
            <person name="Cox R.J."/>
            <person name="Crous P.W."/>
            <person name="Spatafora J.W."/>
            <person name="Lail K."/>
            <person name="Amirebrahimi M."/>
            <person name="Lipzen A."/>
            <person name="Pangilinan J."/>
            <person name="Andreopoulos W."/>
            <person name="Hayes R.D."/>
            <person name="Ng V."/>
            <person name="Grigoriev I.V."/>
            <person name="Jackson S.A."/>
            <person name="Sutton T.D.S."/>
            <person name="Dobson A.D.W."/>
            <person name="Rama T."/>
        </authorList>
    </citation>
    <scope>NUCLEOTIDE SEQUENCE</scope>
    <source>
        <strain evidence="2">TS7</strain>
    </source>
</reference>
<feature type="compositionally biased region" description="Acidic residues" evidence="1">
    <location>
        <begin position="466"/>
        <end position="480"/>
    </location>
</feature>
<evidence type="ECO:0000313" key="2">
    <source>
        <dbReference type="EMBL" id="KAG9255005.1"/>
    </source>
</evidence>
<evidence type="ECO:0000313" key="3">
    <source>
        <dbReference type="Proteomes" id="UP000887229"/>
    </source>
</evidence>
<feature type="compositionally biased region" description="Acidic residues" evidence="1">
    <location>
        <begin position="429"/>
        <end position="454"/>
    </location>
</feature>
<name>A0A9P7ZNW3_9HYPO</name>
<feature type="compositionally biased region" description="Basic and acidic residues" evidence="1">
    <location>
        <begin position="338"/>
        <end position="364"/>
    </location>
</feature>
<dbReference type="AlphaFoldDB" id="A0A9P7ZNW3"/>
<dbReference type="EMBL" id="MU251252">
    <property type="protein sequence ID" value="KAG9255005.1"/>
    <property type="molecule type" value="Genomic_DNA"/>
</dbReference>
<dbReference type="PANTHER" id="PTHR23146:SF0">
    <property type="entry name" value="RNA POLYMERASE-ASSOCIATED PROTEIN LEO1"/>
    <property type="match status" value="1"/>
</dbReference>
<feature type="compositionally biased region" description="Polar residues" evidence="1">
    <location>
        <begin position="62"/>
        <end position="83"/>
    </location>
</feature>
<dbReference type="Proteomes" id="UP000887229">
    <property type="component" value="Unassembled WGS sequence"/>
</dbReference>
<dbReference type="GeneID" id="70294278"/>
<dbReference type="GO" id="GO:1990269">
    <property type="term" value="F:RNA polymerase II C-terminal domain phosphoserine binding"/>
    <property type="evidence" value="ECO:0007669"/>
    <property type="project" value="TreeGrafter"/>
</dbReference>
<gene>
    <name evidence="2" type="ORF">F5Z01DRAFT_653584</name>
</gene>
<dbReference type="PANTHER" id="PTHR23146">
    <property type="entry name" value="LEO1 PROTEIN"/>
    <property type="match status" value="1"/>
</dbReference>
<feature type="region of interest" description="Disordered" evidence="1">
    <location>
        <begin position="333"/>
        <end position="499"/>
    </location>
</feature>
<feature type="compositionally biased region" description="Basic residues" evidence="1">
    <location>
        <begin position="393"/>
        <end position="407"/>
    </location>
</feature>
<feature type="compositionally biased region" description="Gly residues" evidence="1">
    <location>
        <begin position="375"/>
        <end position="392"/>
    </location>
</feature>
<protein>
    <submittedName>
        <fullName evidence="2">Leo1-like protein-domain-containing protein</fullName>
    </submittedName>
</protein>
<dbReference type="GO" id="GO:0016593">
    <property type="term" value="C:Cdc73/Paf1 complex"/>
    <property type="evidence" value="ECO:0007669"/>
    <property type="project" value="InterPro"/>
</dbReference>
<feature type="compositionally biased region" description="Acidic residues" evidence="1">
    <location>
        <begin position="133"/>
        <end position="144"/>
    </location>
</feature>
<accession>A0A9P7ZNW3</accession>
<organism evidence="2 3">
    <name type="scientific">Emericellopsis atlantica</name>
    <dbReference type="NCBI Taxonomy" id="2614577"/>
    <lineage>
        <taxon>Eukaryota</taxon>
        <taxon>Fungi</taxon>
        <taxon>Dikarya</taxon>
        <taxon>Ascomycota</taxon>
        <taxon>Pezizomycotina</taxon>
        <taxon>Sordariomycetes</taxon>
        <taxon>Hypocreomycetidae</taxon>
        <taxon>Hypocreales</taxon>
        <taxon>Bionectriaceae</taxon>
        <taxon>Emericellopsis</taxon>
    </lineage>
</organism>
<feature type="compositionally biased region" description="Acidic residues" evidence="1">
    <location>
        <begin position="99"/>
        <end position="120"/>
    </location>
</feature>
<feature type="region of interest" description="Disordered" evidence="1">
    <location>
        <begin position="62"/>
        <end position="161"/>
    </location>
</feature>
<evidence type="ECO:0000256" key="1">
    <source>
        <dbReference type="SAM" id="MobiDB-lite"/>
    </source>
</evidence>
<keyword evidence="3" id="KW-1185">Reference proteome</keyword>
<dbReference type="InterPro" id="IPR007149">
    <property type="entry name" value="Leo1"/>
</dbReference>
<comment type="caution">
    <text evidence="2">The sequence shown here is derived from an EMBL/GenBank/DDBJ whole genome shotgun (WGS) entry which is preliminary data.</text>
</comment>
<dbReference type="OrthoDB" id="20844at2759"/>
<dbReference type="GO" id="GO:0032968">
    <property type="term" value="P:positive regulation of transcription elongation by RNA polymerase II"/>
    <property type="evidence" value="ECO:0007669"/>
    <property type="project" value="TreeGrafter"/>
</dbReference>
<sequence length="499" mass="55214">MAVVSGRPEALDHASPFGKYSDQLLACFLWLVSPGARHISAFGLLSRKRAIKVASLAQPTSSRARNSLHWDSSSRQHIASTSSHHTRRIPVENSKMSESDEPIDPIDEGGDDLFGDDSDAGDAAPSPAKQQILDDDDLASDPDEDARPRHRGYSPEQDQEMRDAIVLDVTTYRHPIPKPSDGVLRTMKVPEFITFQPEQYNSETFEPTEADIANAKSERPQYDVRFRRDEATGKLVSNTNILRWSDGSVTISVGGEQYEIYRKPLAPAPGQPYNAKQDAHHYAAAAELSSNLLMTVGHITEQYSVRPNKSIGDEAMAQLTKRLAAEKGGTAADMIIRQTEDPELAKRKAEQLEKERNKALRKQENANAKQEFGLGRSGRGGLSIGALEGAGGGRKRGAPGAKPKRRRPEYDSDDDLPQGVGRQEKYDLEDGFLVDSDEEEEGYEDDDDILDDVEEKPRKRHRTEEASEVEEDASGDELEPAPEAASRSRRRNVVDSDDE</sequence>
<proteinExistence type="predicted"/>
<dbReference type="Pfam" id="PF04004">
    <property type="entry name" value="Leo1"/>
    <property type="match status" value="1"/>
</dbReference>
<dbReference type="RefSeq" id="XP_046118929.1">
    <property type="nucleotide sequence ID" value="XM_046263375.1"/>
</dbReference>
<dbReference type="GO" id="GO:0006368">
    <property type="term" value="P:transcription elongation by RNA polymerase II"/>
    <property type="evidence" value="ECO:0007669"/>
    <property type="project" value="InterPro"/>
</dbReference>